<proteinExistence type="predicted"/>
<keyword evidence="2" id="KW-0812">Transmembrane</keyword>
<evidence type="ECO:0000256" key="1">
    <source>
        <dbReference type="SAM" id="MobiDB-lite"/>
    </source>
</evidence>
<evidence type="ECO:0000313" key="4">
    <source>
        <dbReference type="Proteomes" id="UP001165667"/>
    </source>
</evidence>
<feature type="region of interest" description="Disordered" evidence="1">
    <location>
        <begin position="126"/>
        <end position="172"/>
    </location>
</feature>
<dbReference type="RefSeq" id="WP_282586490.1">
    <property type="nucleotide sequence ID" value="NZ_JAMOIM010000013.1"/>
</dbReference>
<keyword evidence="2" id="KW-1133">Transmembrane helix</keyword>
<protein>
    <recommendedName>
        <fullName evidence="5">CheA signal transduction histidine kinase</fullName>
    </recommendedName>
</protein>
<keyword evidence="2" id="KW-0472">Membrane</keyword>
<evidence type="ECO:0008006" key="5">
    <source>
        <dbReference type="Google" id="ProtNLM"/>
    </source>
</evidence>
<feature type="transmembrane region" description="Helical" evidence="2">
    <location>
        <begin position="243"/>
        <end position="264"/>
    </location>
</feature>
<organism evidence="3 4">
    <name type="scientific">Lichenifustis flavocetrariae</name>
    <dbReference type="NCBI Taxonomy" id="2949735"/>
    <lineage>
        <taxon>Bacteria</taxon>
        <taxon>Pseudomonadati</taxon>
        <taxon>Pseudomonadota</taxon>
        <taxon>Alphaproteobacteria</taxon>
        <taxon>Hyphomicrobiales</taxon>
        <taxon>Lichenihabitantaceae</taxon>
        <taxon>Lichenifustis</taxon>
    </lineage>
</organism>
<reference evidence="3" key="1">
    <citation type="submission" date="2022-05" db="EMBL/GenBank/DDBJ databases">
        <authorList>
            <person name="Pankratov T."/>
        </authorList>
    </citation>
    <scope>NUCLEOTIDE SEQUENCE</scope>
    <source>
        <strain evidence="3">BP6-180914</strain>
    </source>
</reference>
<dbReference type="EMBL" id="JAMOIM010000013">
    <property type="protein sequence ID" value="MCW6510117.1"/>
    <property type="molecule type" value="Genomic_DNA"/>
</dbReference>
<sequence>MAEYYPLISRAVAGLRDGAPEARQAIYGRAKQALVGQLRGMQPPIPEAAIDKEIAALDEAIARIETEIASASAPPIADEAVPTTAATAAPEPAPAGLRPARPAAPIAARPAAPSVTPRTERAVFTPRASLPASRPAVAARPSAPTVSSAEAATSSPPIPPAPAPETPPAPTLPVAATLREADPVVEPVLTDPPKPAPHPHVGEEDRAGAVGSIPELSVGENRTREEVLRPAIPRTETPRPRNLRVWIVAFAALAAVVVIALTAWKLRDNPEELVRVSNPPPQAEATPGKIVERADGATDDGDATEPGTSPAGTGQAQVPAAASSTAALASASQPAGGQAIPVSYKAAILIAAPDTPEKIKTYVGSVVWRTENVAQGQGQPLGTAVRADVDIPDAGIGLVIEIRKNIEAQFPASHTMDLKFTIRPGSPVKGVKQIDVPQMRREDAPTGDPLIGVPVTITGNYFLVGLTRGDAEARNVEAMRTRGWFDIPLILDDDRAAKITFEKGASGDRILADALTAWSRP</sequence>
<keyword evidence="4" id="KW-1185">Reference proteome</keyword>
<name>A0AA41YZJ3_9HYPH</name>
<evidence type="ECO:0000313" key="3">
    <source>
        <dbReference type="EMBL" id="MCW6510117.1"/>
    </source>
</evidence>
<dbReference type="Proteomes" id="UP001165667">
    <property type="component" value="Unassembled WGS sequence"/>
</dbReference>
<comment type="caution">
    <text evidence="3">The sequence shown here is derived from an EMBL/GenBank/DDBJ whole genome shotgun (WGS) entry which is preliminary data.</text>
</comment>
<feature type="compositionally biased region" description="Low complexity" evidence="1">
    <location>
        <begin position="126"/>
        <end position="155"/>
    </location>
</feature>
<feature type="region of interest" description="Disordered" evidence="1">
    <location>
        <begin position="81"/>
        <end position="100"/>
    </location>
</feature>
<accession>A0AA41YZJ3</accession>
<gene>
    <name evidence="3" type="ORF">M8523_19035</name>
</gene>
<dbReference type="AlphaFoldDB" id="A0AA41YZJ3"/>
<evidence type="ECO:0000256" key="2">
    <source>
        <dbReference type="SAM" id="Phobius"/>
    </source>
</evidence>
<feature type="region of interest" description="Disordered" evidence="1">
    <location>
        <begin position="186"/>
        <end position="216"/>
    </location>
</feature>
<feature type="compositionally biased region" description="Pro residues" evidence="1">
    <location>
        <begin position="156"/>
        <end position="171"/>
    </location>
</feature>
<feature type="region of interest" description="Disordered" evidence="1">
    <location>
        <begin position="273"/>
        <end position="319"/>
    </location>
</feature>